<name>A0A5B7G6T8_PORTR</name>
<dbReference type="AlphaFoldDB" id="A0A5B7G6T8"/>
<evidence type="ECO:0000313" key="1">
    <source>
        <dbReference type="EMBL" id="MPC53206.1"/>
    </source>
</evidence>
<dbReference type="Proteomes" id="UP000324222">
    <property type="component" value="Unassembled WGS sequence"/>
</dbReference>
<sequence length="82" mass="9063">MYGGHSDLPVTPPLFNSVTRLKIQIRRAVDTGRLTYDLGHTPGRGQSHTVQSELWQATSASAVFGTTTWDVRIIAEQLKLNV</sequence>
<protein>
    <submittedName>
        <fullName evidence="1">Uncharacterized protein</fullName>
    </submittedName>
</protein>
<dbReference type="EMBL" id="VSRR010011455">
    <property type="protein sequence ID" value="MPC53206.1"/>
    <property type="molecule type" value="Genomic_DNA"/>
</dbReference>
<reference evidence="1 2" key="1">
    <citation type="submission" date="2019-05" db="EMBL/GenBank/DDBJ databases">
        <title>Another draft genome of Portunus trituberculatus and its Hox gene families provides insights of decapod evolution.</title>
        <authorList>
            <person name="Jeong J.-H."/>
            <person name="Song I."/>
            <person name="Kim S."/>
            <person name="Choi T."/>
            <person name="Kim D."/>
            <person name="Ryu S."/>
            <person name="Kim W."/>
        </authorList>
    </citation>
    <scope>NUCLEOTIDE SEQUENCE [LARGE SCALE GENOMIC DNA]</scope>
    <source>
        <tissue evidence="1">Muscle</tissue>
    </source>
</reference>
<proteinExistence type="predicted"/>
<comment type="caution">
    <text evidence="1">The sequence shown here is derived from an EMBL/GenBank/DDBJ whole genome shotgun (WGS) entry which is preliminary data.</text>
</comment>
<evidence type="ECO:0000313" key="2">
    <source>
        <dbReference type="Proteomes" id="UP000324222"/>
    </source>
</evidence>
<accession>A0A5B7G6T8</accession>
<organism evidence="1 2">
    <name type="scientific">Portunus trituberculatus</name>
    <name type="common">Swimming crab</name>
    <name type="synonym">Neptunus trituberculatus</name>
    <dbReference type="NCBI Taxonomy" id="210409"/>
    <lineage>
        <taxon>Eukaryota</taxon>
        <taxon>Metazoa</taxon>
        <taxon>Ecdysozoa</taxon>
        <taxon>Arthropoda</taxon>
        <taxon>Crustacea</taxon>
        <taxon>Multicrustacea</taxon>
        <taxon>Malacostraca</taxon>
        <taxon>Eumalacostraca</taxon>
        <taxon>Eucarida</taxon>
        <taxon>Decapoda</taxon>
        <taxon>Pleocyemata</taxon>
        <taxon>Brachyura</taxon>
        <taxon>Eubrachyura</taxon>
        <taxon>Portunoidea</taxon>
        <taxon>Portunidae</taxon>
        <taxon>Portuninae</taxon>
        <taxon>Portunus</taxon>
    </lineage>
</organism>
<gene>
    <name evidence="1" type="ORF">E2C01_047094</name>
</gene>
<keyword evidence="2" id="KW-1185">Reference proteome</keyword>